<dbReference type="EMBL" id="JACHVA010000102">
    <property type="protein sequence ID" value="MBC2602850.1"/>
    <property type="molecule type" value="Genomic_DNA"/>
</dbReference>
<name>A0A7X1B1P8_9BACT</name>
<dbReference type="Pfam" id="PF09224">
    <property type="entry name" value="DUF1961"/>
    <property type="match status" value="1"/>
</dbReference>
<keyword evidence="3" id="KW-1185">Reference proteome</keyword>
<proteinExistence type="predicted"/>
<dbReference type="InterPro" id="IPR013320">
    <property type="entry name" value="ConA-like_dom_sf"/>
</dbReference>
<comment type="caution">
    <text evidence="2">The sequence shown here is derived from an EMBL/GenBank/DDBJ whole genome shotgun (WGS) entry which is preliminary data.</text>
</comment>
<keyword evidence="1" id="KW-0732">Signal</keyword>
<dbReference type="Gene3D" id="2.60.120.200">
    <property type="match status" value="1"/>
</dbReference>
<reference evidence="2 3" key="1">
    <citation type="submission" date="2020-07" db="EMBL/GenBank/DDBJ databases">
        <authorList>
            <person name="Feng X."/>
        </authorList>
    </citation>
    <scope>NUCLEOTIDE SEQUENCE [LARGE SCALE GENOMIC DNA]</scope>
    <source>
        <strain evidence="2 3">JCM14086</strain>
    </source>
</reference>
<sequence length="260" mass="29172">MSLRKSLLIASLILAPSMSQCNETDIALIADNVDWAHPIYATEFDSPGILQDWSLEGGQSISIENGRLLLKSEGINTKPAKGNHLVAWLNVEVPGSFYLEFDFRPKDKQQGLTIVFFNTRGVNGESIFDPELAARDGTFTQYHSGDLNGYHLSYWSGARKASNLRKNRGFTLIANGEDPIANDQTDKFHRIGIYKNDGLIRYYVDGELALEHLDDPSNDGPAWNHSGWIGLRQMDHTHWAEYERLAVYPLKTKSDKTSGQ</sequence>
<evidence type="ECO:0000313" key="2">
    <source>
        <dbReference type="EMBL" id="MBC2602850.1"/>
    </source>
</evidence>
<gene>
    <name evidence="2" type="ORF">H5P30_13785</name>
</gene>
<evidence type="ECO:0000256" key="1">
    <source>
        <dbReference type="SAM" id="SignalP"/>
    </source>
</evidence>
<dbReference type="AlphaFoldDB" id="A0A7X1B1P8"/>
<dbReference type="SUPFAM" id="SSF49899">
    <property type="entry name" value="Concanavalin A-like lectins/glucanases"/>
    <property type="match status" value="1"/>
</dbReference>
<dbReference type="InterPro" id="IPR015305">
    <property type="entry name" value="DUF1961"/>
</dbReference>
<evidence type="ECO:0000313" key="3">
    <source>
        <dbReference type="Proteomes" id="UP000525652"/>
    </source>
</evidence>
<protein>
    <submittedName>
        <fullName evidence="2">DUF1961 family protein</fullName>
    </submittedName>
</protein>
<accession>A0A7X1B1P8</accession>
<feature type="chain" id="PRO_5030943277" evidence="1">
    <location>
        <begin position="22"/>
        <end position="260"/>
    </location>
</feature>
<dbReference type="RefSeq" id="WP_185693516.1">
    <property type="nucleotide sequence ID" value="NZ_JACHVA010000102.1"/>
</dbReference>
<organism evidence="2 3">
    <name type="scientific">Puniceicoccus vermicola</name>
    <dbReference type="NCBI Taxonomy" id="388746"/>
    <lineage>
        <taxon>Bacteria</taxon>
        <taxon>Pseudomonadati</taxon>
        <taxon>Verrucomicrobiota</taxon>
        <taxon>Opitutia</taxon>
        <taxon>Puniceicoccales</taxon>
        <taxon>Puniceicoccaceae</taxon>
        <taxon>Puniceicoccus</taxon>
    </lineage>
</organism>
<feature type="signal peptide" evidence="1">
    <location>
        <begin position="1"/>
        <end position="21"/>
    </location>
</feature>
<dbReference type="Proteomes" id="UP000525652">
    <property type="component" value="Unassembled WGS sequence"/>
</dbReference>